<dbReference type="CDD" id="cd00130">
    <property type="entry name" value="PAS"/>
    <property type="match status" value="1"/>
</dbReference>
<organism evidence="3 4">
    <name type="scientific">Cupriavidus yeoncheonensis</name>
    <dbReference type="NCBI Taxonomy" id="1462994"/>
    <lineage>
        <taxon>Bacteria</taxon>
        <taxon>Pseudomonadati</taxon>
        <taxon>Pseudomonadota</taxon>
        <taxon>Betaproteobacteria</taxon>
        <taxon>Burkholderiales</taxon>
        <taxon>Burkholderiaceae</taxon>
        <taxon>Cupriavidus</taxon>
    </lineage>
</organism>
<evidence type="ECO:0000313" key="4">
    <source>
        <dbReference type="Proteomes" id="UP000672934"/>
    </source>
</evidence>
<dbReference type="RefSeq" id="WP_211949568.1">
    <property type="nucleotide sequence ID" value="NZ_CAJPUY010000019.1"/>
</dbReference>
<dbReference type="SUPFAM" id="SSF55785">
    <property type="entry name" value="PYP-like sensor domain (PAS domain)"/>
    <property type="match status" value="1"/>
</dbReference>
<dbReference type="GO" id="GO:0006355">
    <property type="term" value="P:regulation of DNA-templated transcription"/>
    <property type="evidence" value="ECO:0007669"/>
    <property type="project" value="InterPro"/>
</dbReference>
<gene>
    <name evidence="3" type="primary">fixL</name>
    <name evidence="3" type="ORF">LMG31506_04676</name>
</gene>
<dbReference type="NCBIfam" id="TIGR00229">
    <property type="entry name" value="sensory_box"/>
    <property type="match status" value="1"/>
</dbReference>
<dbReference type="PROSITE" id="PS50113">
    <property type="entry name" value="PAC"/>
    <property type="match status" value="1"/>
</dbReference>
<keyword evidence="4" id="KW-1185">Reference proteome</keyword>
<evidence type="ECO:0000259" key="1">
    <source>
        <dbReference type="PROSITE" id="PS50112"/>
    </source>
</evidence>
<accession>A0A916IXW5</accession>
<dbReference type="Pfam" id="PF00989">
    <property type="entry name" value="PAS"/>
    <property type="match status" value="1"/>
</dbReference>
<sequence>MQASIDYEQLVSAIGDAIVISDAKGAITLWNPAAERMFGYTQAEAMGQSLDLIIPERLRGRHWEGYDKTMATGITRYGSDLLKVPAVDKDGKAMSIAFTVALLRGPDGQISGIVATIRDETVRFQEERALRKRIAELEAKVNAAA</sequence>
<dbReference type="EC" id="2.7.13.3" evidence="3"/>
<dbReference type="Gene3D" id="3.30.450.20">
    <property type="entry name" value="PAS domain"/>
    <property type="match status" value="1"/>
</dbReference>
<dbReference type="Proteomes" id="UP000672934">
    <property type="component" value="Unassembled WGS sequence"/>
</dbReference>
<name>A0A916IXW5_9BURK</name>
<reference evidence="3" key="1">
    <citation type="submission" date="2021-03" db="EMBL/GenBank/DDBJ databases">
        <authorList>
            <person name="Peeters C."/>
        </authorList>
    </citation>
    <scope>NUCLEOTIDE SEQUENCE</scope>
    <source>
        <strain evidence="3">LMG 31506</strain>
    </source>
</reference>
<dbReference type="InterPro" id="IPR052155">
    <property type="entry name" value="Biofilm_reg_signaling"/>
</dbReference>
<protein>
    <submittedName>
        <fullName evidence="3">Sensor protein FixL</fullName>
        <ecNumber evidence="3">2.7.13.3</ecNumber>
    </submittedName>
</protein>
<dbReference type="InterPro" id="IPR000014">
    <property type="entry name" value="PAS"/>
</dbReference>
<comment type="caution">
    <text evidence="3">The sequence shown here is derived from an EMBL/GenBank/DDBJ whole genome shotgun (WGS) entry which is preliminary data.</text>
</comment>
<dbReference type="SMART" id="SM00091">
    <property type="entry name" value="PAS"/>
    <property type="match status" value="1"/>
</dbReference>
<evidence type="ECO:0000313" key="3">
    <source>
        <dbReference type="EMBL" id="CAG2152829.1"/>
    </source>
</evidence>
<dbReference type="AlphaFoldDB" id="A0A916IXW5"/>
<dbReference type="PROSITE" id="PS50112">
    <property type="entry name" value="PAS"/>
    <property type="match status" value="1"/>
</dbReference>
<dbReference type="PANTHER" id="PTHR44757">
    <property type="entry name" value="DIGUANYLATE CYCLASE DGCP"/>
    <property type="match status" value="1"/>
</dbReference>
<dbReference type="InterPro" id="IPR000700">
    <property type="entry name" value="PAS-assoc_C"/>
</dbReference>
<proteinExistence type="predicted"/>
<evidence type="ECO:0000259" key="2">
    <source>
        <dbReference type="PROSITE" id="PS50113"/>
    </source>
</evidence>
<keyword evidence="3" id="KW-0808">Transferase</keyword>
<dbReference type="InterPro" id="IPR035965">
    <property type="entry name" value="PAS-like_dom_sf"/>
</dbReference>
<dbReference type="EMBL" id="CAJPUY010000019">
    <property type="protein sequence ID" value="CAG2152829.1"/>
    <property type="molecule type" value="Genomic_DNA"/>
</dbReference>
<dbReference type="InterPro" id="IPR013767">
    <property type="entry name" value="PAS_fold"/>
</dbReference>
<feature type="domain" description="PAS" evidence="1">
    <location>
        <begin position="3"/>
        <end position="56"/>
    </location>
</feature>
<dbReference type="GO" id="GO:0004673">
    <property type="term" value="F:protein histidine kinase activity"/>
    <property type="evidence" value="ECO:0007669"/>
    <property type="project" value="UniProtKB-EC"/>
</dbReference>
<dbReference type="PANTHER" id="PTHR44757:SF2">
    <property type="entry name" value="BIOFILM ARCHITECTURE MAINTENANCE PROTEIN MBAA"/>
    <property type="match status" value="1"/>
</dbReference>
<feature type="domain" description="PAC" evidence="2">
    <location>
        <begin position="80"/>
        <end position="132"/>
    </location>
</feature>